<sequence length="102" mass="11560">MDILTARRPDIKYNQNSSSLSYSTLPDLISRSKSMTFSNYIGLETIYIFCTNSSPIQHNWAWSSLCCQLLWWSDRSTRVRVSESSGNLFCCPGCSLQQAHPG</sequence>
<dbReference type="Proteomes" id="UP000784294">
    <property type="component" value="Unassembled WGS sequence"/>
</dbReference>
<dbReference type="AlphaFoldDB" id="A0A3S5BX44"/>
<evidence type="ECO:0000313" key="1">
    <source>
        <dbReference type="EMBL" id="VEL44228.1"/>
    </source>
</evidence>
<evidence type="ECO:0000313" key="2">
    <source>
        <dbReference type="Proteomes" id="UP000784294"/>
    </source>
</evidence>
<reference evidence="1" key="1">
    <citation type="submission" date="2018-11" db="EMBL/GenBank/DDBJ databases">
        <authorList>
            <consortium name="Pathogen Informatics"/>
        </authorList>
    </citation>
    <scope>NUCLEOTIDE SEQUENCE</scope>
</reference>
<dbReference type="EMBL" id="CAAALY010292336">
    <property type="protein sequence ID" value="VEL44228.1"/>
    <property type="molecule type" value="Genomic_DNA"/>
</dbReference>
<protein>
    <submittedName>
        <fullName evidence="1">Uncharacterized protein</fullName>
    </submittedName>
</protein>
<organism evidence="1 2">
    <name type="scientific">Protopolystoma xenopodis</name>
    <dbReference type="NCBI Taxonomy" id="117903"/>
    <lineage>
        <taxon>Eukaryota</taxon>
        <taxon>Metazoa</taxon>
        <taxon>Spiralia</taxon>
        <taxon>Lophotrochozoa</taxon>
        <taxon>Platyhelminthes</taxon>
        <taxon>Monogenea</taxon>
        <taxon>Polyopisthocotylea</taxon>
        <taxon>Polystomatidea</taxon>
        <taxon>Polystomatidae</taxon>
        <taxon>Protopolystoma</taxon>
    </lineage>
</organism>
<proteinExistence type="predicted"/>
<accession>A0A3S5BX44</accession>
<name>A0A3S5BX44_9PLAT</name>
<gene>
    <name evidence="1" type="ORF">PXEA_LOCUS37668</name>
</gene>
<comment type="caution">
    <text evidence="1">The sequence shown here is derived from an EMBL/GenBank/DDBJ whole genome shotgun (WGS) entry which is preliminary data.</text>
</comment>
<keyword evidence="2" id="KW-1185">Reference proteome</keyword>